<dbReference type="PROSITE" id="PS50294">
    <property type="entry name" value="WD_REPEATS_REGION"/>
    <property type="match status" value="1"/>
</dbReference>
<dbReference type="AlphaFoldDB" id="A0A383DKK1"/>
<protein>
    <submittedName>
        <fullName evidence="3">Uncharacterized protein</fullName>
    </submittedName>
</protein>
<evidence type="ECO:0000256" key="1">
    <source>
        <dbReference type="ARBA" id="ARBA00022574"/>
    </source>
</evidence>
<dbReference type="PROSITE" id="PS50082">
    <property type="entry name" value="WD_REPEATS_2"/>
    <property type="match status" value="1"/>
</dbReference>
<evidence type="ECO:0000256" key="2">
    <source>
        <dbReference type="ARBA" id="ARBA00022737"/>
    </source>
</evidence>
<sequence>MAFEKSKLVWELKWDADWVTSVQFLGDSRRVVAGNRLGQLMEWRLPEKLEGDAPQPLRQLTGHTNAVTRLRCTRDGRTLYSASFDHTIRQWDTVAKSDGEAKLTLNAGAVYRRSLRRSGKKVEPIECTVALQPKSSVVADHKEWITVMLFSADEKQIVTGDDGGQVIFYDRARGKVRKQW</sequence>
<accession>A0A383DKK1</accession>
<dbReference type="InterPro" id="IPR036322">
    <property type="entry name" value="WD40_repeat_dom_sf"/>
</dbReference>
<gene>
    <name evidence="3" type="ORF">METZ01_LOCUS497723</name>
</gene>
<name>A0A383DKK1_9ZZZZ</name>
<organism evidence="3">
    <name type="scientific">marine metagenome</name>
    <dbReference type="NCBI Taxonomy" id="408172"/>
    <lineage>
        <taxon>unclassified sequences</taxon>
        <taxon>metagenomes</taxon>
        <taxon>ecological metagenomes</taxon>
    </lineage>
</organism>
<dbReference type="InterPro" id="IPR015943">
    <property type="entry name" value="WD40/YVTN_repeat-like_dom_sf"/>
</dbReference>
<dbReference type="Pfam" id="PF00400">
    <property type="entry name" value="WD40"/>
    <property type="match status" value="2"/>
</dbReference>
<reference evidence="3" key="1">
    <citation type="submission" date="2018-05" db="EMBL/GenBank/DDBJ databases">
        <authorList>
            <person name="Lanie J.A."/>
            <person name="Ng W.-L."/>
            <person name="Kazmierczak K.M."/>
            <person name="Andrzejewski T.M."/>
            <person name="Davidsen T.M."/>
            <person name="Wayne K.J."/>
            <person name="Tettelin H."/>
            <person name="Glass J.I."/>
            <person name="Rusch D."/>
            <person name="Podicherti R."/>
            <person name="Tsui H.-C.T."/>
            <person name="Winkler M.E."/>
        </authorList>
    </citation>
    <scope>NUCLEOTIDE SEQUENCE</scope>
</reference>
<dbReference type="EMBL" id="UINC01218017">
    <property type="protein sequence ID" value="SVE44869.1"/>
    <property type="molecule type" value="Genomic_DNA"/>
</dbReference>
<dbReference type="Gene3D" id="2.130.10.10">
    <property type="entry name" value="YVTN repeat-like/Quinoprotein amine dehydrogenase"/>
    <property type="match status" value="1"/>
</dbReference>
<dbReference type="PANTHER" id="PTHR19848">
    <property type="entry name" value="WD40 REPEAT PROTEIN"/>
    <property type="match status" value="1"/>
</dbReference>
<dbReference type="SMART" id="SM00320">
    <property type="entry name" value="WD40"/>
    <property type="match status" value="3"/>
</dbReference>
<keyword evidence="2" id="KW-0677">Repeat</keyword>
<dbReference type="InterPro" id="IPR001680">
    <property type="entry name" value="WD40_rpt"/>
</dbReference>
<dbReference type="SUPFAM" id="SSF50978">
    <property type="entry name" value="WD40 repeat-like"/>
    <property type="match status" value="1"/>
</dbReference>
<evidence type="ECO:0000313" key="3">
    <source>
        <dbReference type="EMBL" id="SVE44869.1"/>
    </source>
</evidence>
<proteinExistence type="predicted"/>
<dbReference type="PANTHER" id="PTHR19848:SF7">
    <property type="entry name" value="F-BOX AND WD-40 DOMAIN PROTEIN 7"/>
    <property type="match status" value="1"/>
</dbReference>
<feature type="non-terminal residue" evidence="3">
    <location>
        <position position="180"/>
    </location>
</feature>
<keyword evidence="1" id="KW-0853">WD repeat</keyword>